<dbReference type="AlphaFoldDB" id="A0A1J0VSF7"/>
<sequence>MRIALLTAGTRGDHQPYLALADEFATRGHQVAITATENYAEVVRRSGFEPHVIPFNSAELLESPAAKRALSSGKTLPFVRIMLDTVKIMAGERGERMHEVLTEAVDSADVIVSCASTLPWAMERGGKTGQQVIGVLPYPLERTGEFPSSFMVKKMFSSRRLRLASYSGFEFAYGVAYRRVDRRVRELMDLPGRPRNPFRRIRQDGIPLVHMVSPVLLPKPADWPDRSTVVGAPILPPRLRGAWGEAEVDPTLTAWLDEGEAPVYFCLTGMPILDPVGACDLIAAVCRRLGARALVAVKGEGYPRGIGYDRSLFVLDSFDYDRVLPRCRAVVHHGGSGNTHDVLRAGLPAVVIGVHSDQFFYGWRIAALGIGADFPYPALTEERLHDALVRTLTPEARDRAAELGRAVSAENGVRAAADAVERLAATASA</sequence>
<dbReference type="GO" id="GO:0016758">
    <property type="term" value="F:hexosyltransferase activity"/>
    <property type="evidence" value="ECO:0007669"/>
    <property type="project" value="InterPro"/>
</dbReference>
<dbReference type="PANTHER" id="PTHR48050:SF13">
    <property type="entry name" value="STEROL 3-BETA-GLUCOSYLTRANSFERASE UGT80A2"/>
    <property type="match status" value="1"/>
</dbReference>
<dbReference type="InterPro" id="IPR004276">
    <property type="entry name" value="GlycoTrans_28_N"/>
</dbReference>
<evidence type="ECO:0000313" key="4">
    <source>
        <dbReference type="Proteomes" id="UP000183810"/>
    </source>
</evidence>
<evidence type="ECO:0000313" key="3">
    <source>
        <dbReference type="EMBL" id="APE34972.1"/>
    </source>
</evidence>
<dbReference type="EMBL" id="CP018082">
    <property type="protein sequence ID" value="APE34972.1"/>
    <property type="molecule type" value="Genomic_DNA"/>
</dbReference>
<dbReference type="Pfam" id="PF06722">
    <property type="entry name" value="EryCIII-like_C"/>
    <property type="match status" value="1"/>
</dbReference>
<feature type="domain" description="Erythromycin biosynthesis protein CIII-like C-terminal" evidence="2">
    <location>
        <begin position="322"/>
        <end position="403"/>
    </location>
</feature>
<dbReference type="InterPro" id="IPR010610">
    <property type="entry name" value="EryCIII-like_C"/>
</dbReference>
<dbReference type="Proteomes" id="UP000183810">
    <property type="component" value="Chromosome"/>
</dbReference>
<organism evidence="3 4">
    <name type="scientific">Nocardia mangyaensis</name>
    <dbReference type="NCBI Taxonomy" id="2213200"/>
    <lineage>
        <taxon>Bacteria</taxon>
        <taxon>Bacillati</taxon>
        <taxon>Actinomycetota</taxon>
        <taxon>Actinomycetes</taxon>
        <taxon>Mycobacteriales</taxon>
        <taxon>Nocardiaceae</taxon>
        <taxon>Nocardia</taxon>
    </lineage>
</organism>
<reference evidence="3" key="1">
    <citation type="submission" date="2016-11" db="EMBL/GenBank/DDBJ databases">
        <authorList>
            <person name="Jaros S."/>
            <person name="Januszkiewicz K."/>
            <person name="Wedrychowicz H."/>
        </authorList>
    </citation>
    <scope>NUCLEOTIDE SEQUENCE [LARGE SCALE GENOMIC DNA]</scope>
    <source>
        <strain evidence="3">Y48</strain>
    </source>
</reference>
<protein>
    <submittedName>
        <fullName evidence="3">Uncharacterized protein</fullName>
    </submittedName>
</protein>
<dbReference type="GO" id="GO:0033072">
    <property type="term" value="P:vancomycin biosynthetic process"/>
    <property type="evidence" value="ECO:0007669"/>
    <property type="project" value="UniProtKB-ARBA"/>
</dbReference>
<proteinExistence type="predicted"/>
<dbReference type="RefSeq" id="WP_071928157.1">
    <property type="nucleotide sequence ID" value="NZ_CP018082.1"/>
</dbReference>
<dbReference type="OrthoDB" id="3253247at2"/>
<evidence type="ECO:0000259" key="2">
    <source>
        <dbReference type="Pfam" id="PF06722"/>
    </source>
</evidence>
<gene>
    <name evidence="3" type="ORF">BOX37_14590</name>
</gene>
<evidence type="ECO:0000259" key="1">
    <source>
        <dbReference type="Pfam" id="PF03033"/>
    </source>
</evidence>
<keyword evidence="4" id="KW-1185">Reference proteome</keyword>
<accession>A0A1J0VSF7</accession>
<name>A0A1J0VSF7_9NOCA</name>
<dbReference type="Pfam" id="PF03033">
    <property type="entry name" value="Glyco_transf_28"/>
    <property type="match status" value="1"/>
</dbReference>
<dbReference type="InterPro" id="IPR050426">
    <property type="entry name" value="Glycosyltransferase_28"/>
</dbReference>
<dbReference type="InterPro" id="IPR002213">
    <property type="entry name" value="UDP_glucos_trans"/>
</dbReference>
<dbReference type="KEGG" id="nsl:BOX37_14590"/>
<feature type="domain" description="Glycosyltransferase family 28 N-terminal" evidence="1">
    <location>
        <begin position="3"/>
        <end position="74"/>
    </location>
</feature>
<dbReference type="GO" id="GO:0008194">
    <property type="term" value="F:UDP-glycosyltransferase activity"/>
    <property type="evidence" value="ECO:0007669"/>
    <property type="project" value="InterPro"/>
</dbReference>
<dbReference type="FunFam" id="3.40.50.2000:FF:000009">
    <property type="entry name" value="Sterol 3-beta-glucosyltransferase UGT80A2"/>
    <property type="match status" value="1"/>
</dbReference>
<dbReference type="GO" id="GO:0005975">
    <property type="term" value="P:carbohydrate metabolic process"/>
    <property type="evidence" value="ECO:0007669"/>
    <property type="project" value="InterPro"/>
</dbReference>
<dbReference type="PANTHER" id="PTHR48050">
    <property type="entry name" value="STEROL 3-BETA-GLUCOSYLTRANSFERASE"/>
    <property type="match status" value="1"/>
</dbReference>
<dbReference type="SUPFAM" id="SSF53756">
    <property type="entry name" value="UDP-Glycosyltransferase/glycogen phosphorylase"/>
    <property type="match status" value="1"/>
</dbReference>
<dbReference type="Gene3D" id="3.40.50.2000">
    <property type="entry name" value="Glycogen Phosphorylase B"/>
    <property type="match status" value="2"/>
</dbReference>
<dbReference type="CDD" id="cd03784">
    <property type="entry name" value="GT1_Gtf-like"/>
    <property type="match status" value="1"/>
</dbReference>